<feature type="transmembrane region" description="Helical" evidence="1">
    <location>
        <begin position="91"/>
        <end position="109"/>
    </location>
</feature>
<sequence>MRRTNSSWLNAIVYTVSTSILLAGLILRILVVWPHARYILLLGSLGYLWAVVAYRAGKDTLRIRRLIRLAHFSGLLWLAGTVCLFFKSELWILFFSVACVFMLYSNIALSRGDSKSRNK</sequence>
<feature type="transmembrane region" description="Helical" evidence="1">
    <location>
        <begin position="12"/>
        <end position="30"/>
    </location>
</feature>
<dbReference type="RefSeq" id="WP_004334128.1">
    <property type="nucleotide sequence ID" value="NZ_ACNN01000026.1"/>
</dbReference>
<feature type="transmembrane region" description="Helical" evidence="1">
    <location>
        <begin position="36"/>
        <end position="54"/>
    </location>
</feature>
<dbReference type="EMBL" id="ACNN01000026">
    <property type="protein sequence ID" value="EEN82364.1"/>
    <property type="molecule type" value="Genomic_DNA"/>
</dbReference>
<dbReference type="Proteomes" id="UP000004295">
    <property type="component" value="Unassembled WGS sequence"/>
</dbReference>
<keyword evidence="1" id="KW-0812">Transmembrane</keyword>
<protein>
    <submittedName>
        <fullName evidence="2">Uncharacterized protein</fullName>
    </submittedName>
</protein>
<reference evidence="2 3" key="1">
    <citation type="submission" date="2009-04" db="EMBL/GenBank/DDBJ databases">
        <authorList>
            <person name="Sebastian Y."/>
            <person name="Madupu R."/>
            <person name="Durkin A.S."/>
            <person name="Torralba M."/>
            <person name="Methe B."/>
            <person name="Sutton G.G."/>
            <person name="Strausberg R.L."/>
            <person name="Nelson K.E."/>
        </authorList>
    </citation>
    <scope>NUCLEOTIDE SEQUENCE [LARGE SCALE GENOMIC DNA]</scope>
    <source>
        <strain evidence="3">ATCC 35406 / DSM 24491 / JCM 8526 / CCUG 16442 / BCRC 14492 / NCTC 13058 / HG 370</strain>
    </source>
</reference>
<keyword evidence="1" id="KW-1133">Transmembrane helix</keyword>
<organism evidence="2 3">
    <name type="scientific">Porphyromonas endodontalis (strain ATCC 35406 / DSM 24491 / JCM 8526 / CCUG 16442 / BCRC 14492 / NCTC 13058 / HG 370)</name>
    <name type="common">Bacteroides endodontalis</name>
    <dbReference type="NCBI Taxonomy" id="553175"/>
    <lineage>
        <taxon>Bacteria</taxon>
        <taxon>Pseudomonadati</taxon>
        <taxon>Bacteroidota</taxon>
        <taxon>Bacteroidia</taxon>
        <taxon>Bacteroidales</taxon>
        <taxon>Porphyromonadaceae</taxon>
        <taxon>Porphyromonas</taxon>
    </lineage>
</organism>
<evidence type="ECO:0000313" key="3">
    <source>
        <dbReference type="Proteomes" id="UP000004295"/>
    </source>
</evidence>
<keyword evidence="3" id="KW-1185">Reference proteome</keyword>
<keyword evidence="1" id="KW-0472">Membrane</keyword>
<accession>C3JBT1</accession>
<evidence type="ECO:0000313" key="2">
    <source>
        <dbReference type="EMBL" id="EEN82364.1"/>
    </source>
</evidence>
<gene>
    <name evidence="2" type="ORF">POREN0001_1817</name>
</gene>
<comment type="caution">
    <text evidence="2">The sequence shown here is derived from an EMBL/GenBank/DDBJ whole genome shotgun (WGS) entry which is preliminary data.</text>
</comment>
<name>C3JBT1_POREA</name>
<dbReference type="STRING" id="553175.POREN0001_1817"/>
<proteinExistence type="predicted"/>
<dbReference type="GeneID" id="93365991"/>
<feature type="transmembrane region" description="Helical" evidence="1">
    <location>
        <begin position="66"/>
        <end position="85"/>
    </location>
</feature>
<evidence type="ECO:0000256" key="1">
    <source>
        <dbReference type="SAM" id="Phobius"/>
    </source>
</evidence>
<dbReference type="AlphaFoldDB" id="C3JBT1"/>